<dbReference type="Proteomes" id="UP001259832">
    <property type="component" value="Unassembled WGS sequence"/>
</dbReference>
<dbReference type="PANTHER" id="PTHR40866:SF1">
    <property type="entry name" value="BED-TYPE DOMAIN-CONTAINING PROTEIN"/>
    <property type="match status" value="1"/>
</dbReference>
<reference evidence="2" key="1">
    <citation type="submission" date="2023-08" db="EMBL/GenBank/DDBJ databases">
        <title>Reference Genome Resource for the Citrus Pathogen Phytophthora citrophthora.</title>
        <authorList>
            <person name="Moller H."/>
            <person name="Coetzee B."/>
            <person name="Rose L.J."/>
            <person name="Van Niekerk J.M."/>
        </authorList>
    </citation>
    <scope>NUCLEOTIDE SEQUENCE</scope>
    <source>
        <strain evidence="2">STE-U-9442</strain>
    </source>
</reference>
<name>A0AAD9FY64_9STRA</name>
<protein>
    <submittedName>
        <fullName evidence="2">Uncharacterized protein</fullName>
    </submittedName>
</protein>
<sequence length="332" mass="36350">MQASRLSRMHSTVPRGSSTGGTWLRVEEDKSAVILDALDRAEGLPISEVENGLTRDMPKWKPVTVKALQKAMEGVAIKVGGELEVDMGEAFGLIFDGCSHGSMHYVGLFAVYGVNGQLRDSSQTADGHIKLILAVLGVYNKADVMIRFLVGDNCAANKAIAVEHMVPTGAKHLKVVKLHSHLKKLDNICKCLQRTDLDMAQIRVLFDSVVAEIPVTADYFKAGAAIVHDSDFEAASIKIQQQQAKERKQKGDHYADSLLHSGEQKRKRGQLLTRYDVVVVKISLTLNVETLFSRCKLVPSPQRSSMTTANFEMLVVLKAKSSLGTSLHLSLD</sequence>
<evidence type="ECO:0000256" key="1">
    <source>
        <dbReference type="SAM" id="MobiDB-lite"/>
    </source>
</evidence>
<proteinExistence type="predicted"/>
<dbReference type="EMBL" id="JASMQC010000068">
    <property type="protein sequence ID" value="KAK1928441.1"/>
    <property type="molecule type" value="Genomic_DNA"/>
</dbReference>
<dbReference type="AlphaFoldDB" id="A0AAD9FY64"/>
<gene>
    <name evidence="2" type="ORF">P3T76_016063</name>
</gene>
<evidence type="ECO:0000313" key="3">
    <source>
        <dbReference type="Proteomes" id="UP001259832"/>
    </source>
</evidence>
<keyword evidence="3" id="KW-1185">Reference proteome</keyword>
<feature type="region of interest" description="Disordered" evidence="1">
    <location>
        <begin position="1"/>
        <end position="22"/>
    </location>
</feature>
<accession>A0AAD9FY64</accession>
<comment type="caution">
    <text evidence="2">The sequence shown here is derived from an EMBL/GenBank/DDBJ whole genome shotgun (WGS) entry which is preliminary data.</text>
</comment>
<evidence type="ECO:0000313" key="2">
    <source>
        <dbReference type="EMBL" id="KAK1928441.1"/>
    </source>
</evidence>
<organism evidence="2 3">
    <name type="scientific">Phytophthora citrophthora</name>
    <dbReference type="NCBI Taxonomy" id="4793"/>
    <lineage>
        <taxon>Eukaryota</taxon>
        <taxon>Sar</taxon>
        <taxon>Stramenopiles</taxon>
        <taxon>Oomycota</taxon>
        <taxon>Peronosporomycetes</taxon>
        <taxon>Peronosporales</taxon>
        <taxon>Peronosporaceae</taxon>
        <taxon>Phytophthora</taxon>
    </lineage>
</organism>
<dbReference type="PANTHER" id="PTHR40866">
    <property type="entry name" value="BED-TYPE DOMAIN-CONTAINING PROTEIN"/>
    <property type="match status" value="1"/>
</dbReference>